<gene>
    <name evidence="12" type="primary">narH</name>
    <name evidence="12" type="ORF">LRATCC53608_0031</name>
</gene>
<dbReference type="AlphaFoldDB" id="A0A0S4NQD7"/>
<keyword evidence="6" id="KW-0479">Metal-binding</keyword>
<dbReference type="Pfam" id="PF14711">
    <property type="entry name" value="Nitr_red_bet_C"/>
    <property type="match status" value="1"/>
</dbReference>
<dbReference type="PANTHER" id="PTHR43518">
    <property type="entry name" value="NITRATE REDUCTASE BETA SUBUNIT"/>
    <property type="match status" value="1"/>
</dbReference>
<dbReference type="FunFam" id="3.30.70.20:FF:000008">
    <property type="entry name" value="Respiratory nitrate reductase beta subunit"/>
    <property type="match status" value="1"/>
</dbReference>
<reference evidence="12" key="1">
    <citation type="journal article" date="2011" name="J. Bacteriol.">
        <title>Genome sequence of the vertebrate gut symbiont Lactobacillus reuteri ATCC 53608.</title>
        <authorList>
            <person name="Heavens D."/>
            <person name="Tailford L.E."/>
            <person name="Crossman L."/>
            <person name="Jeffers F."/>
            <person name="Mackenzie D.A."/>
            <person name="Caccamo M."/>
            <person name="Juge N."/>
        </authorList>
    </citation>
    <scope>NUCLEOTIDE SEQUENCE [LARGE SCALE GENOMIC DNA]</scope>
    <source>
        <strain evidence="12">ATCC 53608</strain>
    </source>
</reference>
<evidence type="ECO:0000313" key="12">
    <source>
        <dbReference type="EMBL" id="CCC02780.1"/>
    </source>
</evidence>
<dbReference type="GO" id="GO:0051539">
    <property type="term" value="F:4 iron, 4 sulfur cluster binding"/>
    <property type="evidence" value="ECO:0007669"/>
    <property type="project" value="UniProtKB-KW"/>
</dbReference>
<evidence type="ECO:0000256" key="3">
    <source>
        <dbReference type="ARBA" id="ARBA00004196"/>
    </source>
</evidence>
<keyword evidence="7" id="KW-0677">Repeat</keyword>
<comment type="subcellular location">
    <subcellularLocation>
        <location evidence="3">Cell envelope</location>
    </subcellularLocation>
</comment>
<dbReference type="InterPro" id="IPR017896">
    <property type="entry name" value="4Fe4S_Fe-S-bd"/>
</dbReference>
<evidence type="ECO:0000256" key="6">
    <source>
        <dbReference type="ARBA" id="ARBA00022723"/>
    </source>
</evidence>
<dbReference type="FunFam" id="3.30.70.20:FF:000010">
    <property type="entry name" value="Respiratory nitrate reductase beta subunit"/>
    <property type="match status" value="1"/>
</dbReference>
<dbReference type="GO" id="GO:0008940">
    <property type="term" value="F:nitrate reductase activity"/>
    <property type="evidence" value="ECO:0007669"/>
    <property type="project" value="InterPro"/>
</dbReference>
<accession>F8KBF4</accession>
<dbReference type="Gene3D" id="3.30.70.20">
    <property type="match status" value="3"/>
</dbReference>
<evidence type="ECO:0000256" key="9">
    <source>
        <dbReference type="ARBA" id="ARBA00023004"/>
    </source>
</evidence>
<feature type="domain" description="4Fe-4S ferredoxin-type" evidence="11">
    <location>
        <begin position="174"/>
        <end position="205"/>
    </location>
</feature>
<dbReference type="EMBL" id="FR854361">
    <property type="protein sequence ID" value="CCC02780.1"/>
    <property type="molecule type" value="Genomic_DNA"/>
</dbReference>
<dbReference type="GO" id="GO:0016020">
    <property type="term" value="C:membrane"/>
    <property type="evidence" value="ECO:0007669"/>
    <property type="project" value="TreeGrafter"/>
</dbReference>
<comment type="cofactor">
    <cofactor evidence="2">
        <name>[4Fe-4S] cluster</name>
        <dbReference type="ChEBI" id="CHEBI:49883"/>
    </cofactor>
</comment>
<dbReference type="InterPro" id="IPR006547">
    <property type="entry name" value="NO3_Rdtase_bsu"/>
</dbReference>
<feature type="domain" description="4Fe-4S ferredoxin-type" evidence="11">
    <location>
        <begin position="7"/>
        <end position="36"/>
    </location>
</feature>
<name>A0A0S4NQD7_LIMR5</name>
<dbReference type="GO" id="GO:0009325">
    <property type="term" value="C:nitrate reductase complex"/>
    <property type="evidence" value="ECO:0007669"/>
    <property type="project" value="InterPro"/>
</dbReference>
<dbReference type="PANTHER" id="PTHR43518:SF1">
    <property type="entry name" value="RESPIRATORY NITRATE REDUCTASE 1 BETA CHAIN"/>
    <property type="match status" value="1"/>
</dbReference>
<reference evidence="12" key="2">
    <citation type="submission" date="2011-05" db="EMBL/GenBank/DDBJ databases">
        <authorList>
            <person name="Davey R."/>
        </authorList>
    </citation>
    <scope>NUCLEOTIDE SEQUENCE</scope>
    <source>
        <strain evidence="12">ATCC 53608</strain>
    </source>
</reference>
<dbReference type="PROSITE" id="PS51379">
    <property type="entry name" value="4FE4S_FER_2"/>
    <property type="match status" value="3"/>
</dbReference>
<keyword evidence="10" id="KW-0411">Iron-sulfur</keyword>
<evidence type="ECO:0000256" key="4">
    <source>
        <dbReference type="ARBA" id="ARBA00022448"/>
    </source>
</evidence>
<dbReference type="GO" id="GO:0009061">
    <property type="term" value="P:anaerobic respiration"/>
    <property type="evidence" value="ECO:0007669"/>
    <property type="project" value="TreeGrafter"/>
</dbReference>
<keyword evidence="9" id="KW-0408">Iron</keyword>
<dbReference type="GO" id="GO:0042126">
    <property type="term" value="P:nitrate metabolic process"/>
    <property type="evidence" value="ECO:0007669"/>
    <property type="project" value="InterPro"/>
</dbReference>
<dbReference type="SUPFAM" id="SSF54862">
    <property type="entry name" value="4Fe-4S ferredoxins"/>
    <property type="match status" value="1"/>
</dbReference>
<comment type="cofactor">
    <cofactor evidence="1">
        <name>[3Fe-4S] cluster</name>
        <dbReference type="ChEBI" id="CHEBI:21137"/>
    </cofactor>
</comment>
<evidence type="ECO:0000256" key="7">
    <source>
        <dbReference type="ARBA" id="ARBA00022737"/>
    </source>
</evidence>
<evidence type="ECO:0000256" key="2">
    <source>
        <dbReference type="ARBA" id="ARBA00001966"/>
    </source>
</evidence>
<dbReference type="RefSeq" id="WP_003674010.1">
    <property type="nucleotide sequence ID" value="NZ_JBKZCG010000031.1"/>
</dbReference>
<accession>A0A0S4NQD7</accession>
<dbReference type="HOGENOM" id="CLU_043374_5_2_9"/>
<dbReference type="InterPro" id="IPR038262">
    <property type="entry name" value="Nitr_red_bet_C_sf"/>
</dbReference>
<dbReference type="GO" id="GO:0009055">
    <property type="term" value="F:electron transfer activity"/>
    <property type="evidence" value="ECO:0007669"/>
    <property type="project" value="TreeGrafter"/>
</dbReference>
<keyword evidence="8" id="KW-0249">Electron transport</keyword>
<evidence type="ECO:0000256" key="5">
    <source>
        <dbReference type="ARBA" id="ARBA00022485"/>
    </source>
</evidence>
<keyword evidence="4" id="KW-0813">Transport</keyword>
<sequence>MKIKAQISMVLNLDKCIGCHTCSVTCKNTWTNRPGAEYMWFNNVETKPGVGYPKRWEDEDQYHGGWTLNSKGKLKLRAGSKLNKIALGKIFYNNDMPELDNYYEPWTYDYKTLFGPEQKHQPVARPKSQITGEGMELTTGPNWDDDLAGSTEYVQQDPNMQKIEGDIKNNFEQAFMMYLPRLCEHCLNAPCVASCPSGAMYKRDEDGIVLVDQERCRGWRFCMTGCPYKKVYFNWKTHKAEKCTFCYPRIEEGQPTVCAETCVGRIRYIGAILYDADRVEEAASTPDESKLYEAQLGLFLDPNDPKVVKQALKDGISEEMIEAAQKSPIYKMAVKEKIAFPLHPEYRTMPMVWYIPPLSPVMSYFEGRDSIKNPEMIFPGIDQMRVPVQYLASLLTAGNVPVIKKALYKLAMMRLYMRAKTSGRDFDSSKLERVDLTEERATSLYRLLAIAKYEDRFVIPSSQKAEMEDAQTEQGSLGYDECEGCALAPQHKSMFKKAEAGKSTNQIYADSFYGGIWRD</sequence>
<organism evidence="12">
    <name type="scientific">Limosilactobacillus reuteri subsp. suis (strain ATCC 53608 / LMG 31752 / 1063)</name>
    <name type="common">Lactobacillus reuteri</name>
    <dbReference type="NCBI Taxonomy" id="927703"/>
    <lineage>
        <taxon>Bacteria</taxon>
        <taxon>Bacillati</taxon>
        <taxon>Bacillota</taxon>
        <taxon>Bacilli</taxon>
        <taxon>Lactobacillales</taxon>
        <taxon>Lactobacillaceae</taxon>
        <taxon>Limosilactobacillus</taxon>
    </lineage>
</organism>
<dbReference type="Gene3D" id="1.10.3650.10">
    <property type="entry name" value="nitrate reductase domain like"/>
    <property type="match status" value="1"/>
</dbReference>
<evidence type="ECO:0000256" key="10">
    <source>
        <dbReference type="ARBA" id="ARBA00023014"/>
    </source>
</evidence>
<feature type="domain" description="4Fe-4S ferredoxin-type" evidence="11">
    <location>
        <begin position="207"/>
        <end position="236"/>
    </location>
</feature>
<proteinExistence type="predicted"/>
<evidence type="ECO:0000256" key="8">
    <source>
        <dbReference type="ARBA" id="ARBA00022982"/>
    </source>
</evidence>
<evidence type="ECO:0000256" key="1">
    <source>
        <dbReference type="ARBA" id="ARBA00001927"/>
    </source>
</evidence>
<protein>
    <submittedName>
        <fullName evidence="12">Respiratory membrane bound nitrate reductase beta subunit</fullName>
    </submittedName>
</protein>
<dbReference type="GO" id="GO:0046872">
    <property type="term" value="F:metal ion binding"/>
    <property type="evidence" value="ECO:0007669"/>
    <property type="project" value="UniProtKB-KW"/>
</dbReference>
<dbReference type="Pfam" id="PF13247">
    <property type="entry name" value="Fer4_11"/>
    <property type="match status" value="1"/>
</dbReference>
<dbReference type="CDD" id="cd10557">
    <property type="entry name" value="NarH_beta-like"/>
    <property type="match status" value="1"/>
</dbReference>
<keyword evidence="5" id="KW-0004">4Fe-4S</keyword>
<dbReference type="NCBIfam" id="TIGR01660">
    <property type="entry name" value="narH"/>
    <property type="match status" value="1"/>
</dbReference>
<evidence type="ECO:0000259" key="11">
    <source>
        <dbReference type="PROSITE" id="PS51379"/>
    </source>
</evidence>
<dbReference type="InterPro" id="IPR029263">
    <property type="entry name" value="Nitr_red_bet_C"/>
</dbReference>
<dbReference type="GO" id="GO:0030313">
    <property type="term" value="C:cell envelope"/>
    <property type="evidence" value="ECO:0007669"/>
    <property type="project" value="UniProtKB-SubCell"/>
</dbReference>